<dbReference type="InterPro" id="IPR001041">
    <property type="entry name" value="2Fe-2S_ferredoxin-type"/>
</dbReference>
<reference evidence="3 4" key="1">
    <citation type="journal article" date="2014" name="PLoS Genet.">
        <title>Phylogenetically driven sequencing of extremely halophilic archaea reveals strategies for static and dynamic osmo-response.</title>
        <authorList>
            <person name="Becker E.A."/>
            <person name="Seitzer P.M."/>
            <person name="Tritt A."/>
            <person name="Larsen D."/>
            <person name="Krusor M."/>
            <person name="Yao A.I."/>
            <person name="Wu D."/>
            <person name="Madern D."/>
            <person name="Eisen J.A."/>
            <person name="Darling A.E."/>
            <person name="Facciotti M.T."/>
        </authorList>
    </citation>
    <scope>NUCLEOTIDE SEQUENCE [LARGE SCALE GENOMIC DNA]</scope>
    <source>
        <strain evidence="3 4">JCM 14089</strain>
    </source>
</reference>
<accession>L9W5B4</accession>
<sequence length="111" mass="11479">MDATESMAAISRALPDAERRRLLTAISGAGVVAIAGCTDDDPAEDDVATYEVVYLDHDETVAVRADEDLLAPALETGVEIPYSCEVGTGGQCTGDTTAMPPRSSATMATIS</sequence>
<evidence type="ECO:0000313" key="3">
    <source>
        <dbReference type="EMBL" id="ELY44532.1"/>
    </source>
</evidence>
<feature type="region of interest" description="Disordered" evidence="1">
    <location>
        <begin position="91"/>
        <end position="111"/>
    </location>
</feature>
<feature type="domain" description="2Fe-2S ferredoxin-type" evidence="2">
    <location>
        <begin position="58"/>
        <end position="97"/>
    </location>
</feature>
<dbReference type="AlphaFoldDB" id="L9W5B4"/>
<dbReference type="EMBL" id="AOHX01000039">
    <property type="protein sequence ID" value="ELY44532.1"/>
    <property type="molecule type" value="Genomic_DNA"/>
</dbReference>
<proteinExistence type="predicted"/>
<dbReference type="SUPFAM" id="SSF54292">
    <property type="entry name" value="2Fe-2S ferredoxin-like"/>
    <property type="match status" value="1"/>
</dbReference>
<gene>
    <name evidence="3" type="ORF">C495_11544</name>
</gene>
<organism evidence="3 4">
    <name type="scientific">Natronorubrum sulfidifaciens JCM 14089</name>
    <dbReference type="NCBI Taxonomy" id="1230460"/>
    <lineage>
        <taxon>Archaea</taxon>
        <taxon>Methanobacteriati</taxon>
        <taxon>Methanobacteriota</taxon>
        <taxon>Stenosarchaea group</taxon>
        <taxon>Halobacteria</taxon>
        <taxon>Halobacteriales</taxon>
        <taxon>Natrialbaceae</taxon>
        <taxon>Natronorubrum</taxon>
    </lineage>
</organism>
<dbReference type="Gene3D" id="3.10.20.30">
    <property type="match status" value="1"/>
</dbReference>
<dbReference type="STRING" id="1230460.C495_11544"/>
<evidence type="ECO:0000259" key="2">
    <source>
        <dbReference type="Pfam" id="PF00111"/>
    </source>
</evidence>
<name>L9W5B4_9EURY</name>
<protein>
    <recommendedName>
        <fullName evidence="2">2Fe-2S ferredoxin-type domain-containing protein</fullName>
    </recommendedName>
</protein>
<dbReference type="Pfam" id="PF00111">
    <property type="entry name" value="Fer2"/>
    <property type="match status" value="1"/>
</dbReference>
<evidence type="ECO:0000313" key="4">
    <source>
        <dbReference type="Proteomes" id="UP000011661"/>
    </source>
</evidence>
<keyword evidence="4" id="KW-1185">Reference proteome</keyword>
<dbReference type="GO" id="GO:0051536">
    <property type="term" value="F:iron-sulfur cluster binding"/>
    <property type="evidence" value="ECO:0007669"/>
    <property type="project" value="InterPro"/>
</dbReference>
<evidence type="ECO:0000256" key="1">
    <source>
        <dbReference type="SAM" id="MobiDB-lite"/>
    </source>
</evidence>
<dbReference type="InterPro" id="IPR012675">
    <property type="entry name" value="Beta-grasp_dom_sf"/>
</dbReference>
<comment type="caution">
    <text evidence="3">The sequence shown here is derived from an EMBL/GenBank/DDBJ whole genome shotgun (WGS) entry which is preliminary data.</text>
</comment>
<dbReference type="Proteomes" id="UP000011661">
    <property type="component" value="Unassembled WGS sequence"/>
</dbReference>
<dbReference type="PATRIC" id="fig|1230460.4.peg.2344"/>
<dbReference type="CDD" id="cd00207">
    <property type="entry name" value="fer2"/>
    <property type="match status" value="1"/>
</dbReference>
<dbReference type="InterPro" id="IPR036010">
    <property type="entry name" value="2Fe-2S_ferredoxin-like_sf"/>
</dbReference>